<reference evidence="2" key="2">
    <citation type="submission" date="2013-07" db="EMBL/GenBank/DDBJ databases">
        <authorList>
            <consortium name="The Broad Institute Genome Sequencing Platform"/>
            <person name="Cuomo C."/>
            <person name="Litvintseva A."/>
            <person name="Chen Y."/>
            <person name="Heitman J."/>
            <person name="Sun S."/>
            <person name="Springer D."/>
            <person name="Dromer F."/>
            <person name="Young S.K."/>
            <person name="Zeng Q."/>
            <person name="Gargeya S."/>
            <person name="Fitzgerald M."/>
            <person name="Abouelleil A."/>
            <person name="Alvarado L."/>
            <person name="Berlin A.M."/>
            <person name="Chapman S.B."/>
            <person name="Dewar J."/>
            <person name="Goldberg J."/>
            <person name="Griggs A."/>
            <person name="Gujja S."/>
            <person name="Hansen M."/>
            <person name="Howarth C."/>
            <person name="Imamovic A."/>
            <person name="Larimer J."/>
            <person name="McCowan C."/>
            <person name="Murphy C."/>
            <person name="Pearson M."/>
            <person name="Priest M."/>
            <person name="Roberts A."/>
            <person name="Saif S."/>
            <person name="Shea T."/>
            <person name="Sykes S."/>
            <person name="Wortman J."/>
            <person name="Nusbaum C."/>
            <person name="Birren B."/>
        </authorList>
    </citation>
    <scope>NUCLEOTIDE SEQUENCE</scope>
    <source>
        <strain evidence="2">CBS 10118</strain>
    </source>
</reference>
<organism evidence="1">
    <name type="scientific">Kwoniella bestiolae CBS 10118</name>
    <dbReference type="NCBI Taxonomy" id="1296100"/>
    <lineage>
        <taxon>Eukaryota</taxon>
        <taxon>Fungi</taxon>
        <taxon>Dikarya</taxon>
        <taxon>Basidiomycota</taxon>
        <taxon>Agaricomycotina</taxon>
        <taxon>Tremellomycetes</taxon>
        <taxon>Tremellales</taxon>
        <taxon>Cryptococcaceae</taxon>
        <taxon>Kwoniella</taxon>
    </lineage>
</organism>
<dbReference type="AlphaFoldDB" id="A0A1B9GAW8"/>
<dbReference type="KEGG" id="kbi:30207413"/>
<accession>A0A1B9GAW8</accession>
<dbReference type="VEuPathDB" id="FungiDB:I302_03014"/>
<dbReference type="GeneID" id="30207413"/>
<dbReference type="RefSeq" id="XP_019049233.1">
    <property type="nucleotide sequence ID" value="XM_019189671.1"/>
</dbReference>
<reference evidence="1" key="3">
    <citation type="submission" date="2014-01" db="EMBL/GenBank/DDBJ databases">
        <title>Evolution of pathogenesis and genome organization in the Tremellales.</title>
        <authorList>
            <person name="Cuomo C."/>
            <person name="Litvintseva A."/>
            <person name="Heitman J."/>
            <person name="Chen Y."/>
            <person name="Sun S."/>
            <person name="Springer D."/>
            <person name="Dromer F."/>
            <person name="Young S."/>
            <person name="Zeng Q."/>
            <person name="Chapman S."/>
            <person name="Gujja S."/>
            <person name="Saif S."/>
            <person name="Birren B."/>
        </authorList>
    </citation>
    <scope>NUCLEOTIDE SEQUENCE</scope>
    <source>
        <strain evidence="1">CBS 10118</strain>
    </source>
</reference>
<keyword evidence="3" id="KW-1185">Reference proteome</keyword>
<dbReference type="EMBL" id="KI894019">
    <property type="protein sequence ID" value="OCF28163.1"/>
    <property type="molecule type" value="Genomic_DNA"/>
</dbReference>
<evidence type="ECO:0000313" key="1">
    <source>
        <dbReference type="EMBL" id="OCF28163.1"/>
    </source>
</evidence>
<sequence length="169" mass="19422">MSAVNLTRFGDLDLPTRFVSLHYGIDIDEQGKAVLSCEATAWRDNNLVVDETYRSDERQYGILASELNENLVDHWDGIATKARDSGPTDEFWYWYLGELRRLSVETNGARTRSLALPIRLLNHDEYFELKSGGQYSESTKFDRTRDPPAGIEWSQTTEARIEDWLGNIE</sequence>
<gene>
    <name evidence="1" type="ORF">I302_03014</name>
    <name evidence="2" type="ORF">I302_104307</name>
</gene>
<proteinExistence type="predicted"/>
<protein>
    <submittedName>
        <fullName evidence="1">Uncharacterized protein</fullName>
    </submittedName>
</protein>
<evidence type="ECO:0000313" key="2">
    <source>
        <dbReference type="EMBL" id="WVW82301.1"/>
    </source>
</evidence>
<dbReference type="EMBL" id="CP144542">
    <property type="protein sequence ID" value="WVW82301.1"/>
    <property type="molecule type" value="Genomic_DNA"/>
</dbReference>
<dbReference type="Proteomes" id="UP000092730">
    <property type="component" value="Chromosome 2"/>
</dbReference>
<evidence type="ECO:0000313" key="3">
    <source>
        <dbReference type="Proteomes" id="UP000092730"/>
    </source>
</evidence>
<reference evidence="1" key="1">
    <citation type="submission" date="2013-07" db="EMBL/GenBank/DDBJ databases">
        <title>The Genome Sequence of Cryptococcus bestiolae CBS10118.</title>
        <authorList>
            <consortium name="The Broad Institute Genome Sequencing Platform"/>
            <person name="Cuomo C."/>
            <person name="Litvintseva A."/>
            <person name="Chen Y."/>
            <person name="Heitman J."/>
            <person name="Sun S."/>
            <person name="Springer D."/>
            <person name="Dromer F."/>
            <person name="Young S.K."/>
            <person name="Zeng Q."/>
            <person name="Gargeya S."/>
            <person name="Fitzgerald M."/>
            <person name="Abouelleil A."/>
            <person name="Alvarado L."/>
            <person name="Berlin A.M."/>
            <person name="Chapman S.B."/>
            <person name="Dewar J."/>
            <person name="Goldberg J."/>
            <person name="Griggs A."/>
            <person name="Gujja S."/>
            <person name="Hansen M."/>
            <person name="Howarth C."/>
            <person name="Imamovic A."/>
            <person name="Larimer J."/>
            <person name="McCowan C."/>
            <person name="Murphy C."/>
            <person name="Pearson M."/>
            <person name="Priest M."/>
            <person name="Roberts A."/>
            <person name="Saif S."/>
            <person name="Shea T."/>
            <person name="Sykes S."/>
            <person name="Wortman J."/>
            <person name="Nusbaum C."/>
            <person name="Birren B."/>
        </authorList>
    </citation>
    <scope>NUCLEOTIDE SEQUENCE [LARGE SCALE GENOMIC DNA]</scope>
    <source>
        <strain evidence="1">CBS 10118</strain>
    </source>
</reference>
<name>A0A1B9GAW8_9TREE</name>
<reference evidence="2" key="4">
    <citation type="submission" date="2024-02" db="EMBL/GenBank/DDBJ databases">
        <title>Comparative genomics of Cryptococcus and Kwoniella reveals pathogenesis evolution and contrasting modes of karyotype evolution via chromosome fusion or intercentromeric recombination.</title>
        <authorList>
            <person name="Coelho M.A."/>
            <person name="David-Palma M."/>
            <person name="Shea T."/>
            <person name="Bowers K."/>
            <person name="McGinley-Smith S."/>
            <person name="Mohammad A.W."/>
            <person name="Gnirke A."/>
            <person name="Yurkov A.M."/>
            <person name="Nowrousian M."/>
            <person name="Sun S."/>
            <person name="Cuomo C.A."/>
            <person name="Heitman J."/>
        </authorList>
    </citation>
    <scope>NUCLEOTIDE SEQUENCE</scope>
    <source>
        <strain evidence="2">CBS 10118</strain>
    </source>
</reference>